<dbReference type="GO" id="GO:0005085">
    <property type="term" value="F:guanyl-nucleotide exchange factor activity"/>
    <property type="evidence" value="ECO:0007669"/>
    <property type="project" value="UniProtKB-KW"/>
</dbReference>
<dbReference type="Proteomes" id="UP000694044">
    <property type="component" value="Unassembled WGS sequence"/>
</dbReference>
<evidence type="ECO:0000256" key="2">
    <source>
        <dbReference type="SAM" id="MobiDB-lite"/>
    </source>
</evidence>
<feature type="compositionally biased region" description="Polar residues" evidence="2">
    <location>
        <begin position="1057"/>
        <end position="1067"/>
    </location>
</feature>
<dbReference type="Pfam" id="PF00617">
    <property type="entry name" value="RasGEF"/>
    <property type="match status" value="1"/>
</dbReference>
<dbReference type="PROSITE" id="PS50009">
    <property type="entry name" value="RASGEF_CAT"/>
    <property type="match status" value="1"/>
</dbReference>
<dbReference type="SMART" id="SM00147">
    <property type="entry name" value="RasGEF"/>
    <property type="match status" value="1"/>
</dbReference>
<dbReference type="PANTHER" id="PTHR23113">
    <property type="entry name" value="GUANINE NUCLEOTIDE EXCHANGE FACTOR"/>
    <property type="match status" value="1"/>
</dbReference>
<protein>
    <recommendedName>
        <fullName evidence="7">Ras-GEF domain-containing protein</fullName>
    </recommendedName>
</protein>
<feature type="compositionally biased region" description="Pro residues" evidence="2">
    <location>
        <begin position="367"/>
        <end position="377"/>
    </location>
</feature>
<feature type="compositionally biased region" description="Basic and acidic residues" evidence="2">
    <location>
        <begin position="1068"/>
        <end position="1077"/>
    </location>
</feature>
<dbReference type="GO" id="GO:0007264">
    <property type="term" value="P:small GTPase-mediated signal transduction"/>
    <property type="evidence" value="ECO:0007669"/>
    <property type="project" value="InterPro"/>
</dbReference>
<sequence length="1077" mass="119337">MDPAASSSKMDEIFETIKEGSVAVRGHFMWRDRYVVIQPGEMVIRRRRDGSIKAKIDLLDTNIKLTFLGGQSLLTISMHGRDTVFDFRSTVTRDEWISAIVSAQERPGSDVDCDEDGTEVLSGDETDDHDVHKRSSMTSLGTDKSDTMDEDSEGYNDALLALQSVRDSVMQCHLSMGAAEVDTFVHPCDNPTVPAFTKAAPSLRRVQSAKRSEEELRQKRLRSLLTMIESMPHGGRVVLLHLGVVASAGITVGDMLLALGEKQRDNPRRGSFTPRTLSTQKHNVAAFVRDILFHPIYSKREEVNTEIVQGLVDLFFPHCRLRRFSDDTEWQKVQPVSADKAYRVTAKSENDADVGTSTTAAPTTPTAMPPTPTPASKPPQRRKRRNHSFPNLGGISQLAKSKGLLPTSADDNDRSINSRKCEEGGTQRLRDNLSVLFAPLTPSAGPSGGGREPAIPLLSPSTLFDSSSSEELDLICEDVPLPVPLRSLLWEMSCSEMAEQLTIFHHSQLTNVYPWQFLHHPKQAAKELTDHFNRLVAYFVWSVLVEDSPKERAEVIEDIISIAMAASAPPLNNFHLVMACVGCLGDTPLMSSRMPTTWKKVRAKYKTRLGELRRLCDHTGGFENLRRKQSTESARPVLSSNVSTASIIPFIGVIGVMLERLRSTSYFTAKKMLDLEKLERQYMVLNVLENALLKPAPRPCRSPPRGKTAAPTETAAEMTMRMQRFFRTLSMDFATPRLHQLRSQQILANETSSTSSASASFVLSATVNGSNRGAVPLGASLATSSSHGSIGPHEDSGLPFVSFRDICVLLVAVPDMRERMQMALEALFVDGRQPATQFLRKFWLDFKQNVWVSGVGPTLQSVRLCVSALYQEAMTYKVTELMQISGLDENASDLHDTVYAKIVVLTVQPIYLKIVSKVKRNFVTEDAHASARLLQSTPQVVVDTSKPTMPWSSCSCSSPVELLDLVCQLVALPRASITTAAAAATDHQLAAVELLGTLRHQARHTFLATNPVSSLYLMKQVLDPKYLPLARRQALDVFVAAVTWLRKEQRPEEVSRQDQGGRQPQSHATRERPQFSL</sequence>
<evidence type="ECO:0008006" key="7">
    <source>
        <dbReference type="Google" id="ProtNLM"/>
    </source>
</evidence>
<evidence type="ECO:0000256" key="1">
    <source>
        <dbReference type="PROSITE-ProRule" id="PRU00168"/>
    </source>
</evidence>
<keyword evidence="1" id="KW-0344">Guanine-nucleotide releasing factor</keyword>
<comment type="caution">
    <text evidence="5">The sequence shown here is derived from an EMBL/GenBank/DDBJ whole genome shotgun (WGS) entry which is preliminary data.</text>
</comment>
<feature type="region of interest" description="Disordered" evidence="2">
    <location>
        <begin position="107"/>
        <end position="151"/>
    </location>
</feature>
<dbReference type="InterPro" id="IPR001895">
    <property type="entry name" value="RASGEF_cat_dom"/>
</dbReference>
<feature type="compositionally biased region" description="Basic and acidic residues" evidence="2">
    <location>
        <begin position="411"/>
        <end position="425"/>
    </location>
</feature>
<feature type="domain" description="Ras-GEF" evidence="4">
    <location>
        <begin position="493"/>
        <end position="725"/>
    </location>
</feature>
<accession>A0A8T1WP36</accession>
<feature type="region of interest" description="Disordered" evidence="2">
    <location>
        <begin position="344"/>
        <end position="425"/>
    </location>
</feature>
<dbReference type="EMBL" id="JAGDFM010000002">
    <property type="protein sequence ID" value="KAG7393680.1"/>
    <property type="molecule type" value="Genomic_DNA"/>
</dbReference>
<dbReference type="PANTHER" id="PTHR23113:SF365">
    <property type="entry name" value="RAS-GEF DOMAIN-CONTAINING PROTEIN"/>
    <property type="match status" value="1"/>
</dbReference>
<dbReference type="InterPro" id="IPR001849">
    <property type="entry name" value="PH_domain"/>
</dbReference>
<feature type="region of interest" description="Disordered" evidence="2">
    <location>
        <begin position="1049"/>
        <end position="1077"/>
    </location>
</feature>
<evidence type="ECO:0000313" key="6">
    <source>
        <dbReference type="Proteomes" id="UP000694044"/>
    </source>
</evidence>
<proteinExistence type="predicted"/>
<gene>
    <name evidence="5" type="ORF">PHYPSEUDO_004443</name>
</gene>
<dbReference type="InterPro" id="IPR008937">
    <property type="entry name" value="Ras-like_GEF"/>
</dbReference>
<name>A0A8T1WP36_9STRA</name>
<evidence type="ECO:0000259" key="3">
    <source>
        <dbReference type="PROSITE" id="PS50003"/>
    </source>
</evidence>
<feature type="compositionally biased region" description="Low complexity" evidence="2">
    <location>
        <begin position="356"/>
        <end position="366"/>
    </location>
</feature>
<dbReference type="PROSITE" id="PS50003">
    <property type="entry name" value="PH_DOMAIN"/>
    <property type="match status" value="1"/>
</dbReference>
<dbReference type="AlphaFoldDB" id="A0A8T1WP36"/>
<dbReference type="SMART" id="SM00233">
    <property type="entry name" value="PH"/>
    <property type="match status" value="1"/>
</dbReference>
<evidence type="ECO:0000259" key="4">
    <source>
        <dbReference type="PROSITE" id="PS50009"/>
    </source>
</evidence>
<evidence type="ECO:0000313" key="5">
    <source>
        <dbReference type="EMBL" id="KAG7393680.1"/>
    </source>
</evidence>
<feature type="domain" description="PH" evidence="3">
    <location>
        <begin position="15"/>
        <end position="105"/>
    </location>
</feature>
<reference evidence="5" key="1">
    <citation type="submission" date="2021-02" db="EMBL/GenBank/DDBJ databases">
        <authorList>
            <person name="Palmer J.M."/>
        </authorList>
    </citation>
    <scope>NUCLEOTIDE SEQUENCE</scope>
    <source>
        <strain evidence="5">SCRP734</strain>
    </source>
</reference>
<feature type="compositionally biased region" description="Acidic residues" evidence="2">
    <location>
        <begin position="111"/>
        <end position="128"/>
    </location>
</feature>
<keyword evidence="6" id="KW-1185">Reference proteome</keyword>
<organism evidence="5 6">
    <name type="scientific">Phytophthora pseudosyringae</name>
    <dbReference type="NCBI Taxonomy" id="221518"/>
    <lineage>
        <taxon>Eukaryota</taxon>
        <taxon>Sar</taxon>
        <taxon>Stramenopiles</taxon>
        <taxon>Oomycota</taxon>
        <taxon>Peronosporomycetes</taxon>
        <taxon>Peronosporales</taxon>
        <taxon>Peronosporaceae</taxon>
        <taxon>Phytophthora</taxon>
    </lineage>
</organism>
<dbReference type="OrthoDB" id="546434at2759"/>